<dbReference type="CDD" id="cd03499">
    <property type="entry name" value="SQR_TypeC_SdhC"/>
    <property type="match status" value="1"/>
</dbReference>
<dbReference type="Proteomes" id="UP000070412">
    <property type="component" value="Unassembled WGS sequence"/>
</dbReference>
<dbReference type="PANTHER" id="PTHR10978">
    <property type="entry name" value="SUCCINATE DEHYDROGENASE CYTOCHROME B560 SUBUNIT"/>
    <property type="match status" value="1"/>
</dbReference>
<reference evidence="9" key="3">
    <citation type="submission" date="2020-01" db="EMBL/GenBank/DDBJ databases">
        <authorList>
            <person name="Korhonen P.K.K."/>
            <person name="Guangxu M.G."/>
            <person name="Wang T.W."/>
            <person name="Stroehlein A.J.S."/>
            <person name="Young N.D."/>
            <person name="Ang C.-S.A."/>
            <person name="Fernando D.W.F."/>
            <person name="Lu H.L."/>
            <person name="Taylor S.T."/>
            <person name="Ehtesham M.E.M."/>
            <person name="Najaraj S.H.N."/>
            <person name="Harsha G.H.G."/>
            <person name="Madugundu A.M."/>
            <person name="Renuse S.R."/>
            <person name="Holt D.H."/>
            <person name="Pandey A.P."/>
            <person name="Papenfuss A.P."/>
            <person name="Gasser R.B.G."/>
            <person name="Fischer K.F."/>
        </authorList>
    </citation>
    <scope>NUCLEOTIDE SEQUENCE</scope>
    <source>
        <strain evidence="9">SSS_KF_BRIS2020</strain>
    </source>
</reference>
<dbReference type="InterPro" id="IPR018495">
    <property type="entry name" value="Succ_DH_cyt_bsu_CS"/>
</dbReference>
<feature type="transmembrane region" description="Helical" evidence="8">
    <location>
        <begin position="108"/>
        <end position="125"/>
    </location>
</feature>
<dbReference type="VEuPathDB" id="VectorBase:SSCA009885"/>
<evidence type="ECO:0000256" key="2">
    <source>
        <dbReference type="ARBA" id="ARBA00022617"/>
    </source>
</evidence>
<dbReference type="GO" id="GO:0046872">
    <property type="term" value="F:metal ion binding"/>
    <property type="evidence" value="ECO:0007669"/>
    <property type="project" value="UniProtKB-KW"/>
</dbReference>
<feature type="transmembrane region" description="Helical" evidence="8">
    <location>
        <begin position="68"/>
        <end position="87"/>
    </location>
</feature>
<dbReference type="EnsemblMetazoa" id="SSS_3375s_mrna">
    <property type="protein sequence ID" value="KAF7495853.1"/>
    <property type="gene ID" value="SSS_3375"/>
</dbReference>
<keyword evidence="6" id="KW-0408">Iron</keyword>
<accession>A0A131ZVF8</accession>
<evidence type="ECO:0000313" key="10">
    <source>
        <dbReference type="EMBL" id="KPM02812.1"/>
    </source>
</evidence>
<dbReference type="OrthoDB" id="588261at2759"/>
<organism evidence="10 13">
    <name type="scientific">Sarcoptes scabiei</name>
    <name type="common">Itch mite</name>
    <name type="synonym">Acarus scabiei</name>
    <dbReference type="NCBI Taxonomy" id="52283"/>
    <lineage>
        <taxon>Eukaryota</taxon>
        <taxon>Metazoa</taxon>
        <taxon>Ecdysozoa</taxon>
        <taxon>Arthropoda</taxon>
        <taxon>Chelicerata</taxon>
        <taxon>Arachnida</taxon>
        <taxon>Acari</taxon>
        <taxon>Acariformes</taxon>
        <taxon>Sarcoptiformes</taxon>
        <taxon>Astigmata</taxon>
        <taxon>Psoroptidia</taxon>
        <taxon>Sarcoptoidea</taxon>
        <taxon>Sarcoptidae</taxon>
        <taxon>Sarcoptinae</taxon>
        <taxon>Sarcoptes</taxon>
    </lineage>
</organism>
<evidence type="ECO:0000313" key="12">
    <source>
        <dbReference type="Proteomes" id="UP000070412"/>
    </source>
</evidence>
<reference evidence="11" key="4">
    <citation type="submission" date="2022-06" db="UniProtKB">
        <authorList>
            <consortium name="EnsemblMetazoa"/>
        </authorList>
    </citation>
    <scope>IDENTIFICATION</scope>
</reference>
<keyword evidence="12" id="KW-1185">Reference proteome</keyword>
<evidence type="ECO:0000313" key="13">
    <source>
        <dbReference type="Proteomes" id="UP000616769"/>
    </source>
</evidence>
<keyword evidence="3 8" id="KW-0812">Transmembrane</keyword>
<dbReference type="NCBIfam" id="TIGR02970">
    <property type="entry name" value="succ_dehyd_cytB"/>
    <property type="match status" value="1"/>
</dbReference>
<evidence type="ECO:0000256" key="6">
    <source>
        <dbReference type="ARBA" id="ARBA00023004"/>
    </source>
</evidence>
<dbReference type="AlphaFoldDB" id="A0A131ZVF8"/>
<name>A0A131ZVF8_SARSC</name>
<dbReference type="SUPFAM" id="SSF81343">
    <property type="entry name" value="Fumarate reductase respiratory complex transmembrane subunits"/>
    <property type="match status" value="1"/>
</dbReference>
<sequence length="168" mass="18862">MLVSRVSMICKSPQRISWTRIRNVMTFQREAAKFFQKHAKQGSPQSPYMLGLSYKFQITTVLSLSHRISGLGLGVLIYGLGITEILLREKNFEQILNSFNSKLSSFTGQMLKIFLGTALAFHTFNGVRHLLWDMGYGFTLPKVYLSGYIVLGLTAICLASMLSTLLAE</sequence>
<dbReference type="OMA" id="PHDATHY"/>
<protein>
    <submittedName>
        <fullName evidence="9 10">Succinate dehydrogenase cytochrome b560 subunit, mitochondrial</fullName>
    </submittedName>
</protein>
<dbReference type="InterPro" id="IPR034804">
    <property type="entry name" value="SQR/QFR_C/D"/>
</dbReference>
<dbReference type="Gene3D" id="1.20.1300.10">
    <property type="entry name" value="Fumarate reductase/succinate dehydrogenase, transmembrane subunit"/>
    <property type="match status" value="1"/>
</dbReference>
<dbReference type="InterPro" id="IPR000701">
    <property type="entry name" value="SuccDH_FuR_B_TM-su"/>
</dbReference>
<evidence type="ECO:0000256" key="5">
    <source>
        <dbReference type="ARBA" id="ARBA00022989"/>
    </source>
</evidence>
<feature type="transmembrane region" description="Helical" evidence="8">
    <location>
        <begin position="145"/>
        <end position="167"/>
    </location>
</feature>
<evidence type="ECO:0000256" key="7">
    <source>
        <dbReference type="ARBA" id="ARBA00023136"/>
    </source>
</evidence>
<evidence type="ECO:0000313" key="9">
    <source>
        <dbReference type="EMBL" id="KAF7495853.1"/>
    </source>
</evidence>
<dbReference type="GO" id="GO:0006099">
    <property type="term" value="P:tricarboxylic acid cycle"/>
    <property type="evidence" value="ECO:0007669"/>
    <property type="project" value="InterPro"/>
</dbReference>
<keyword evidence="4" id="KW-0479">Metal-binding</keyword>
<keyword evidence="5 8" id="KW-1133">Transmembrane helix</keyword>
<gene>
    <name evidence="10" type="ORF">QR98_0012340</name>
    <name evidence="9" type="ORF">SSS_3375</name>
</gene>
<dbReference type="Proteomes" id="UP000616769">
    <property type="component" value="Unassembled WGS sequence"/>
</dbReference>
<dbReference type="GO" id="GO:0016020">
    <property type="term" value="C:membrane"/>
    <property type="evidence" value="ECO:0007669"/>
    <property type="project" value="UniProtKB-SubCell"/>
</dbReference>
<dbReference type="EMBL" id="JXLN01002982">
    <property type="protein sequence ID" value="KPM02812.1"/>
    <property type="molecule type" value="Genomic_DNA"/>
</dbReference>
<dbReference type="GO" id="GO:0009055">
    <property type="term" value="F:electron transfer activity"/>
    <property type="evidence" value="ECO:0007669"/>
    <property type="project" value="InterPro"/>
</dbReference>
<reference evidence="12" key="2">
    <citation type="journal article" date="2020" name="PLoS Negl. Trop. Dis.">
        <title>High-quality nuclear genome for Sarcoptes scabiei-A critical resource for a neglected parasite.</title>
        <authorList>
            <person name="Korhonen P.K."/>
            <person name="Gasser R.B."/>
            <person name="Ma G."/>
            <person name="Wang T."/>
            <person name="Stroehlein A.J."/>
            <person name="Young N.D."/>
            <person name="Ang C.S."/>
            <person name="Fernando D.D."/>
            <person name="Lu H.C."/>
            <person name="Taylor S."/>
            <person name="Reynolds S.L."/>
            <person name="Mofiz E."/>
            <person name="Najaraj S.H."/>
            <person name="Gowda H."/>
            <person name="Madugundu A."/>
            <person name="Renuse S."/>
            <person name="Holt D."/>
            <person name="Pandey A."/>
            <person name="Papenfuss A.T."/>
            <person name="Fischer K."/>
        </authorList>
    </citation>
    <scope>NUCLEOTIDE SEQUENCE [LARGE SCALE GENOMIC DNA]</scope>
</reference>
<dbReference type="GO" id="GO:0005739">
    <property type="term" value="C:mitochondrion"/>
    <property type="evidence" value="ECO:0007669"/>
    <property type="project" value="GOC"/>
</dbReference>
<dbReference type="GO" id="GO:0006121">
    <property type="term" value="P:mitochondrial electron transport, succinate to ubiquinone"/>
    <property type="evidence" value="ECO:0007669"/>
    <property type="project" value="TreeGrafter"/>
</dbReference>
<dbReference type="PANTHER" id="PTHR10978:SF5">
    <property type="entry name" value="SUCCINATE DEHYDROGENASE CYTOCHROME B560 SUBUNIT, MITOCHONDRIAL"/>
    <property type="match status" value="1"/>
</dbReference>
<proteinExistence type="predicted"/>
<reference evidence="10 13" key="1">
    <citation type="journal article" date="2015" name="Parasit. Vectors">
        <title>Draft genome of the scabies mite.</title>
        <authorList>
            <person name="Rider S.D.Jr."/>
            <person name="Morgan M.S."/>
            <person name="Arlian L.G."/>
        </authorList>
    </citation>
    <scope>NUCLEOTIDE SEQUENCE [LARGE SCALE GENOMIC DNA]</scope>
    <source>
        <strain evidence="10">Arlian Lab</strain>
    </source>
</reference>
<dbReference type="InterPro" id="IPR014314">
    <property type="entry name" value="Succ_DH_cytb556"/>
</dbReference>
<evidence type="ECO:0000256" key="3">
    <source>
        <dbReference type="ARBA" id="ARBA00022692"/>
    </source>
</evidence>
<dbReference type="Pfam" id="PF01127">
    <property type="entry name" value="Sdh_cyt"/>
    <property type="match status" value="1"/>
</dbReference>
<dbReference type="EMBL" id="WVUK01000044">
    <property type="protein sequence ID" value="KAF7495853.1"/>
    <property type="molecule type" value="Genomic_DNA"/>
</dbReference>
<keyword evidence="2" id="KW-0349">Heme</keyword>
<comment type="subcellular location">
    <subcellularLocation>
        <location evidence="1">Membrane</location>
        <topology evidence="1">Multi-pass membrane protein</topology>
    </subcellularLocation>
</comment>
<dbReference type="PROSITE" id="PS01001">
    <property type="entry name" value="SDH_CYT_2"/>
    <property type="match status" value="1"/>
</dbReference>
<evidence type="ECO:0000256" key="4">
    <source>
        <dbReference type="ARBA" id="ARBA00022723"/>
    </source>
</evidence>
<evidence type="ECO:0000313" key="11">
    <source>
        <dbReference type="EnsemblMetazoa" id="KAF7495853.1"/>
    </source>
</evidence>
<evidence type="ECO:0000256" key="1">
    <source>
        <dbReference type="ARBA" id="ARBA00004141"/>
    </source>
</evidence>
<keyword evidence="7 8" id="KW-0472">Membrane</keyword>
<evidence type="ECO:0000256" key="8">
    <source>
        <dbReference type="SAM" id="Phobius"/>
    </source>
</evidence>